<dbReference type="OrthoDB" id="291792at2759"/>
<name>A0A5J9WGQ5_9POAL</name>
<dbReference type="Proteomes" id="UP000324897">
    <property type="component" value="Chromosome 5"/>
</dbReference>
<dbReference type="PANTHER" id="PTHR12459">
    <property type="entry name" value="TRANSMEMBRANE PROTEIN 135-RELATED"/>
    <property type="match status" value="1"/>
</dbReference>
<proteinExistence type="predicted"/>
<evidence type="ECO:0008006" key="3">
    <source>
        <dbReference type="Google" id="ProtNLM"/>
    </source>
</evidence>
<gene>
    <name evidence="1" type="ORF">EJB05_06004</name>
</gene>
<dbReference type="InterPro" id="IPR026749">
    <property type="entry name" value="Tmem135"/>
</dbReference>
<dbReference type="Gramene" id="TVU46464">
    <property type="protein sequence ID" value="TVU46464"/>
    <property type="gene ID" value="EJB05_06004"/>
</dbReference>
<comment type="caution">
    <text evidence="1">The sequence shown here is derived from an EMBL/GenBank/DDBJ whole genome shotgun (WGS) entry which is preliminary data.</text>
</comment>
<feature type="non-terminal residue" evidence="1">
    <location>
        <position position="1"/>
    </location>
</feature>
<evidence type="ECO:0000313" key="1">
    <source>
        <dbReference type="EMBL" id="TVU46464.1"/>
    </source>
</evidence>
<accession>A0A5J9WGQ5</accession>
<dbReference type="AlphaFoldDB" id="A0A5J9WGQ5"/>
<dbReference type="PANTHER" id="PTHR12459:SF15">
    <property type="entry name" value="TRANSMEMBRANE PROTEIN 135"/>
    <property type="match status" value="1"/>
</dbReference>
<protein>
    <recommendedName>
        <fullName evidence="3">Transmembrane protein 135 N-terminal domain-containing protein</fullName>
    </recommendedName>
</protein>
<evidence type="ECO:0000313" key="2">
    <source>
        <dbReference type="Proteomes" id="UP000324897"/>
    </source>
</evidence>
<dbReference type="EMBL" id="RWGY01000004">
    <property type="protein sequence ID" value="TVU46464.1"/>
    <property type="molecule type" value="Genomic_DNA"/>
</dbReference>
<organism evidence="1 2">
    <name type="scientific">Eragrostis curvula</name>
    <name type="common">weeping love grass</name>
    <dbReference type="NCBI Taxonomy" id="38414"/>
    <lineage>
        <taxon>Eukaryota</taxon>
        <taxon>Viridiplantae</taxon>
        <taxon>Streptophyta</taxon>
        <taxon>Embryophyta</taxon>
        <taxon>Tracheophyta</taxon>
        <taxon>Spermatophyta</taxon>
        <taxon>Magnoliopsida</taxon>
        <taxon>Liliopsida</taxon>
        <taxon>Poales</taxon>
        <taxon>Poaceae</taxon>
        <taxon>PACMAD clade</taxon>
        <taxon>Chloridoideae</taxon>
        <taxon>Eragrostideae</taxon>
        <taxon>Eragrostidinae</taxon>
        <taxon>Eragrostis</taxon>
    </lineage>
</organism>
<keyword evidence="2" id="KW-1185">Reference proteome</keyword>
<sequence>MAAASGAGTGLAAEEGQPSWLRRCVEATLKGFAIGSGLKGGLALISALARLRRSPLVQALALTRREVTARTNVEAVLRAVKDTVRHGIFLGAFAGTYVSVDECIAAVWGRKRSVMSGLKLKPSNQSLGMLGSHRTARWRSLLAGLVAGPTMLLTGLETRHTSLATYIIVRASVLAARCGLKSKRFGKICKPLAWSQGDIFLMCLSSAQIASAYILNKDSFPSSYKAFLSKQIGKDPIVLQGLKELVNNNALTSLAIIEKYYKTVGVDIKLDPEMKVPCSAYGRALPVYVPVYLIPAFAIHQTHLVRSMITLISCIGQVVPNGLALLIEKKSRRIEISLYCFARAIESFSTCIAEAGLYPPKLLIKRTDIVVFSIATSIIMHCYAQERDVFLSKYLDVLDWVFGVPAPYVNENKIYAPSK</sequence>
<reference evidence="1 2" key="1">
    <citation type="journal article" date="2019" name="Sci. Rep.">
        <title>A high-quality genome of Eragrostis curvula grass provides insights into Poaceae evolution and supports new strategies to enhance forage quality.</title>
        <authorList>
            <person name="Carballo J."/>
            <person name="Santos B.A.C.M."/>
            <person name="Zappacosta D."/>
            <person name="Garbus I."/>
            <person name="Selva J.P."/>
            <person name="Gallo C.A."/>
            <person name="Diaz A."/>
            <person name="Albertini E."/>
            <person name="Caccamo M."/>
            <person name="Echenique V."/>
        </authorList>
    </citation>
    <scope>NUCLEOTIDE SEQUENCE [LARGE SCALE GENOMIC DNA]</scope>
    <source>
        <strain evidence="2">cv. Victoria</strain>
        <tissue evidence="1">Leaf</tissue>
    </source>
</reference>